<dbReference type="Proteomes" id="UP000192678">
    <property type="component" value="Unassembled WGS sequence"/>
</dbReference>
<reference evidence="2 3" key="1">
    <citation type="submission" date="2017-04" db="EMBL/GenBank/DDBJ databases">
        <authorList>
            <person name="Afonso C.L."/>
            <person name="Miller P.J."/>
            <person name="Scott M.A."/>
            <person name="Spackman E."/>
            <person name="Goraichik I."/>
            <person name="Dimitrov K.M."/>
            <person name="Suarez D.L."/>
            <person name="Swayne D.E."/>
        </authorList>
    </citation>
    <scope>NUCLEOTIDE SEQUENCE [LARGE SCALE GENOMIC DNA]</scope>
    <source>
        <strain evidence="2 3">DSM 19625</strain>
    </source>
</reference>
<sequence>MKNLSLNIKKIALSLMVVGLVVGFSAFTSVEKQTKLAPFYYGFNGVEYQLIGSDYDPNNCISGTERCVVESPDDTNPTISVSAAASLPSPTGNGHNKQYDF</sequence>
<name>A0A1W2AI14_9SPHI</name>
<evidence type="ECO:0000313" key="3">
    <source>
        <dbReference type="Proteomes" id="UP000192678"/>
    </source>
</evidence>
<protein>
    <submittedName>
        <fullName evidence="2">Uncharacterized protein</fullName>
    </submittedName>
</protein>
<feature type="compositionally biased region" description="Polar residues" evidence="1">
    <location>
        <begin position="74"/>
        <end position="101"/>
    </location>
</feature>
<dbReference type="AlphaFoldDB" id="A0A1W2AI14"/>
<evidence type="ECO:0000256" key="1">
    <source>
        <dbReference type="SAM" id="MobiDB-lite"/>
    </source>
</evidence>
<organism evidence="2 3">
    <name type="scientific">Pedobacter nyackensis</name>
    <dbReference type="NCBI Taxonomy" id="475255"/>
    <lineage>
        <taxon>Bacteria</taxon>
        <taxon>Pseudomonadati</taxon>
        <taxon>Bacteroidota</taxon>
        <taxon>Sphingobacteriia</taxon>
        <taxon>Sphingobacteriales</taxon>
        <taxon>Sphingobacteriaceae</taxon>
        <taxon>Pedobacter</taxon>
    </lineage>
</organism>
<accession>A0A1W2AI14</accession>
<dbReference type="OrthoDB" id="768196at2"/>
<dbReference type="RefSeq" id="WP_084287195.1">
    <property type="nucleotide sequence ID" value="NZ_FWYB01000001.1"/>
</dbReference>
<gene>
    <name evidence="2" type="ORF">SAMN04488101_101636</name>
</gene>
<keyword evidence="3" id="KW-1185">Reference proteome</keyword>
<feature type="region of interest" description="Disordered" evidence="1">
    <location>
        <begin position="72"/>
        <end position="101"/>
    </location>
</feature>
<proteinExistence type="predicted"/>
<evidence type="ECO:0000313" key="2">
    <source>
        <dbReference type="EMBL" id="SMC60336.1"/>
    </source>
</evidence>
<dbReference type="EMBL" id="FWYB01000001">
    <property type="protein sequence ID" value="SMC60336.1"/>
    <property type="molecule type" value="Genomic_DNA"/>
</dbReference>